<evidence type="ECO:0000259" key="4">
    <source>
        <dbReference type="Pfam" id="PF07282"/>
    </source>
</evidence>
<feature type="domain" description="Cas12f1-like TNB" evidence="4">
    <location>
        <begin position="271"/>
        <end position="327"/>
    </location>
</feature>
<dbReference type="Pfam" id="PF07282">
    <property type="entry name" value="Cas12f1-like_TNB"/>
    <property type="match status" value="1"/>
</dbReference>
<gene>
    <name evidence="5" type="ORF">CU097_011108</name>
</gene>
<reference evidence="5 6" key="1">
    <citation type="journal article" date="2018" name="G3 (Bethesda)">
        <title>Phylogenetic and Phylogenomic Definition of Rhizopus Species.</title>
        <authorList>
            <person name="Gryganskyi A.P."/>
            <person name="Golan J."/>
            <person name="Dolatabadi S."/>
            <person name="Mondo S."/>
            <person name="Robb S."/>
            <person name="Idnurm A."/>
            <person name="Muszewska A."/>
            <person name="Steczkiewicz K."/>
            <person name="Masonjones S."/>
            <person name="Liao H.L."/>
            <person name="Gajdeczka M.T."/>
            <person name="Anike F."/>
            <person name="Vuek A."/>
            <person name="Anishchenko I.M."/>
            <person name="Voigt K."/>
            <person name="de Hoog G.S."/>
            <person name="Smith M.E."/>
            <person name="Heitman J."/>
            <person name="Vilgalys R."/>
            <person name="Stajich J.E."/>
        </authorList>
    </citation>
    <scope>NUCLEOTIDE SEQUENCE [LARGE SCALE GENOMIC DNA]</scope>
    <source>
        <strain evidence="5 6">CBS 357.93</strain>
    </source>
</reference>
<evidence type="ECO:0000313" key="5">
    <source>
        <dbReference type="EMBL" id="RCH97767.1"/>
    </source>
</evidence>
<keyword evidence="1" id="KW-0238">DNA-binding</keyword>
<dbReference type="Proteomes" id="UP000252139">
    <property type="component" value="Unassembled WGS sequence"/>
</dbReference>
<evidence type="ECO:0000256" key="1">
    <source>
        <dbReference type="ARBA" id="ARBA00023125"/>
    </source>
</evidence>
<feature type="chain" id="PRO_5016817655" description="Cas12f1-like TNB domain-containing protein" evidence="3">
    <location>
        <begin position="17"/>
        <end position="331"/>
    </location>
</feature>
<sequence>MLCFLFLVFLTDFYYHLFNFTKLGFRTRDSLTSGKKFKNVITTDGHSISFLFTRTVKKSLATTKNPSDFIDDIRNGCDIWGVDPGVSTILTAVDTSGRQRTTSLDEYYHLCGYNNANFIRMKHQEQHTAQFLKISNLSSLKTSNITEFAKACQERLSLYDDITSYYNENAWSSKLKFQCYIRKQKGVHEICKRLMHGSVKYNKKASTGVKTSSAENESKYCPPAPLDHPDKPRKTIIAFGDGMFNSSLRGNRGAPVRLIKKALQKYCGNQLEICMVDEYLTSQICNRCKSRNMDNVVTEKSKRRVHTILKCKQNTCNIVWNRDIMAAHSHL</sequence>
<organism evidence="5 6">
    <name type="scientific">Rhizopus azygosporus</name>
    <name type="common">Rhizopus microsporus var. azygosporus</name>
    <dbReference type="NCBI Taxonomy" id="86630"/>
    <lineage>
        <taxon>Eukaryota</taxon>
        <taxon>Fungi</taxon>
        <taxon>Fungi incertae sedis</taxon>
        <taxon>Mucoromycota</taxon>
        <taxon>Mucoromycotina</taxon>
        <taxon>Mucoromycetes</taxon>
        <taxon>Mucorales</taxon>
        <taxon>Mucorineae</taxon>
        <taxon>Rhizopodaceae</taxon>
        <taxon>Rhizopus</taxon>
    </lineage>
</organism>
<evidence type="ECO:0000256" key="3">
    <source>
        <dbReference type="SAM" id="SignalP"/>
    </source>
</evidence>
<dbReference type="EMBL" id="PJQL01000250">
    <property type="protein sequence ID" value="RCH97767.1"/>
    <property type="molecule type" value="Genomic_DNA"/>
</dbReference>
<dbReference type="InterPro" id="IPR010095">
    <property type="entry name" value="Cas12f1-like_TNB"/>
</dbReference>
<dbReference type="GO" id="GO:0003677">
    <property type="term" value="F:DNA binding"/>
    <property type="evidence" value="ECO:0007669"/>
    <property type="project" value="UniProtKB-KW"/>
</dbReference>
<proteinExistence type="predicted"/>
<feature type="region of interest" description="Disordered" evidence="2">
    <location>
        <begin position="206"/>
        <end position="225"/>
    </location>
</feature>
<name>A0A367K6G5_RHIAZ</name>
<accession>A0A367K6G5</accession>
<protein>
    <recommendedName>
        <fullName evidence="4">Cas12f1-like TNB domain-containing protein</fullName>
    </recommendedName>
</protein>
<evidence type="ECO:0000256" key="2">
    <source>
        <dbReference type="SAM" id="MobiDB-lite"/>
    </source>
</evidence>
<feature type="compositionally biased region" description="Polar residues" evidence="2">
    <location>
        <begin position="206"/>
        <end position="215"/>
    </location>
</feature>
<dbReference type="AlphaFoldDB" id="A0A367K6G5"/>
<keyword evidence="6" id="KW-1185">Reference proteome</keyword>
<dbReference type="OrthoDB" id="2220517at2759"/>
<keyword evidence="3" id="KW-0732">Signal</keyword>
<evidence type="ECO:0000313" key="6">
    <source>
        <dbReference type="Proteomes" id="UP000252139"/>
    </source>
</evidence>
<comment type="caution">
    <text evidence="5">The sequence shown here is derived from an EMBL/GenBank/DDBJ whole genome shotgun (WGS) entry which is preliminary data.</text>
</comment>
<feature type="signal peptide" evidence="3">
    <location>
        <begin position="1"/>
        <end position="16"/>
    </location>
</feature>